<dbReference type="InterPro" id="IPR036641">
    <property type="entry name" value="HPT_dom_sf"/>
</dbReference>
<organism evidence="2 3">
    <name type="scientific">Stenotrophomonas indicatrix</name>
    <dbReference type="NCBI Taxonomy" id="2045451"/>
    <lineage>
        <taxon>Bacteria</taxon>
        <taxon>Pseudomonadati</taxon>
        <taxon>Pseudomonadota</taxon>
        <taxon>Gammaproteobacteria</taxon>
        <taxon>Lysobacterales</taxon>
        <taxon>Lysobacteraceae</taxon>
        <taxon>Stenotrophomonas</taxon>
    </lineage>
</organism>
<gene>
    <name evidence="2" type="ORF">SAMN04488690_2273</name>
</gene>
<protein>
    <recommendedName>
        <fullName evidence="4">Hpt domain-containing protein</fullName>
    </recommendedName>
</protein>
<dbReference type="Proteomes" id="UP000191133">
    <property type="component" value="Unassembled WGS sequence"/>
</dbReference>
<evidence type="ECO:0000313" key="2">
    <source>
        <dbReference type="EMBL" id="SLM24550.1"/>
    </source>
</evidence>
<feature type="compositionally biased region" description="Polar residues" evidence="1">
    <location>
        <begin position="1"/>
        <end position="14"/>
    </location>
</feature>
<feature type="region of interest" description="Disordered" evidence="1">
    <location>
        <begin position="1"/>
        <end position="21"/>
    </location>
</feature>
<evidence type="ECO:0000313" key="3">
    <source>
        <dbReference type="Proteomes" id="UP000191133"/>
    </source>
</evidence>
<sequence>MRRLNTTQGAQSRQYPADGPELGERSMLSLIAVAAPDQLSSFTAALDEAISRWVNAAENESSGCLEQELSRVHALKSVTSALGSRRIADACEGLADALRSGEVIGTVRLRGCALAISAQRLLRRTTGQSLTRGR</sequence>
<proteinExistence type="predicted"/>
<name>A0A1W1GYX0_9GAMM</name>
<dbReference type="EMBL" id="FWEU01000003">
    <property type="protein sequence ID" value="SLM24550.1"/>
    <property type="molecule type" value="Genomic_DNA"/>
</dbReference>
<reference evidence="3" key="1">
    <citation type="submission" date="2016-10" db="EMBL/GenBank/DDBJ databases">
        <authorList>
            <person name="Varghese N."/>
        </authorList>
    </citation>
    <scope>NUCLEOTIDE SEQUENCE [LARGE SCALE GENOMIC DNA]</scope>
    <source>
        <strain evidence="3">92MFCol6.1</strain>
    </source>
</reference>
<dbReference type="GeneID" id="64106634"/>
<dbReference type="SUPFAM" id="SSF47226">
    <property type="entry name" value="Histidine-containing phosphotransfer domain, HPT domain"/>
    <property type="match status" value="1"/>
</dbReference>
<dbReference type="GO" id="GO:0000160">
    <property type="term" value="P:phosphorelay signal transduction system"/>
    <property type="evidence" value="ECO:0007669"/>
    <property type="project" value="InterPro"/>
</dbReference>
<evidence type="ECO:0008006" key="4">
    <source>
        <dbReference type="Google" id="ProtNLM"/>
    </source>
</evidence>
<dbReference type="RefSeq" id="WP_032976819.1">
    <property type="nucleotide sequence ID" value="NZ_CP037883.1"/>
</dbReference>
<dbReference type="AlphaFoldDB" id="A0A1W1GYX0"/>
<accession>A0A1W1GYX0</accession>
<evidence type="ECO:0000256" key="1">
    <source>
        <dbReference type="SAM" id="MobiDB-lite"/>
    </source>
</evidence>